<gene>
    <name evidence="1" type="ORF">DOZ80_01715</name>
</gene>
<dbReference type="AlphaFoldDB" id="A0A327NAT1"/>
<sequence length="78" mass="8370">MARFFGWMESPVGASLLAIAVVQPPSMLHVPTPSRASPLPQGSAVGAQALPGIPYLRNRWAIAVWEVCRRVASCRVEG</sequence>
<reference evidence="1 2" key="1">
    <citation type="submission" date="2018-06" db="EMBL/GenBank/DDBJ databases">
        <authorList>
            <person name="Zhirakovskaya E."/>
        </authorList>
    </citation>
    <scope>NUCLEOTIDE SEQUENCE [LARGE SCALE GENOMIC DNA]</scope>
    <source>
        <strain evidence="1 2">LY3</strain>
    </source>
</reference>
<evidence type="ECO:0000313" key="2">
    <source>
        <dbReference type="Proteomes" id="UP000249493"/>
    </source>
</evidence>
<protein>
    <submittedName>
        <fullName evidence="1">Uncharacterized protein</fullName>
    </submittedName>
</protein>
<proteinExistence type="predicted"/>
<accession>A0A327NAT1</accession>
<dbReference type="EMBL" id="QLIN01000001">
    <property type="protein sequence ID" value="RAI72287.1"/>
    <property type="molecule type" value="Genomic_DNA"/>
</dbReference>
<evidence type="ECO:0000313" key="1">
    <source>
        <dbReference type="EMBL" id="RAI72287.1"/>
    </source>
</evidence>
<name>A0A327NAT1_PSEFL</name>
<comment type="caution">
    <text evidence="1">The sequence shown here is derived from an EMBL/GenBank/DDBJ whole genome shotgun (WGS) entry which is preliminary data.</text>
</comment>
<organism evidence="1 2">
    <name type="scientific">Pseudomonas fluorescens</name>
    <dbReference type="NCBI Taxonomy" id="294"/>
    <lineage>
        <taxon>Bacteria</taxon>
        <taxon>Pseudomonadati</taxon>
        <taxon>Pseudomonadota</taxon>
        <taxon>Gammaproteobacteria</taxon>
        <taxon>Pseudomonadales</taxon>
        <taxon>Pseudomonadaceae</taxon>
        <taxon>Pseudomonas</taxon>
    </lineage>
</organism>
<dbReference type="Proteomes" id="UP000249493">
    <property type="component" value="Unassembled WGS sequence"/>
</dbReference>